<dbReference type="GO" id="GO:0005680">
    <property type="term" value="C:anaphase-promoting complex"/>
    <property type="evidence" value="ECO:0007669"/>
    <property type="project" value="UniProtKB-ARBA"/>
</dbReference>
<dbReference type="Pfam" id="PF12895">
    <property type="entry name" value="ANAPC3"/>
    <property type="match status" value="1"/>
</dbReference>
<evidence type="ECO:0000313" key="6">
    <source>
        <dbReference type="Proteomes" id="UP000838763"/>
    </source>
</evidence>
<feature type="repeat" description="TPR" evidence="3">
    <location>
        <begin position="113"/>
        <end position="146"/>
    </location>
</feature>
<dbReference type="AlphaFoldDB" id="A0A9P1HCF8"/>
<evidence type="ECO:0000256" key="4">
    <source>
        <dbReference type="SAM" id="MobiDB-lite"/>
    </source>
</evidence>
<proteinExistence type="inferred from homology"/>
<dbReference type="EMBL" id="CALLCH030000021">
    <property type="protein sequence ID" value="CAI4219996.1"/>
    <property type="molecule type" value="Genomic_DNA"/>
</dbReference>
<dbReference type="GO" id="GO:0051301">
    <property type="term" value="P:cell division"/>
    <property type="evidence" value="ECO:0007669"/>
    <property type="project" value="TreeGrafter"/>
</dbReference>
<keyword evidence="6" id="KW-1185">Reference proteome</keyword>
<dbReference type="Pfam" id="PF13181">
    <property type="entry name" value="TPR_8"/>
    <property type="match status" value="2"/>
</dbReference>
<dbReference type="InterPro" id="IPR019734">
    <property type="entry name" value="TPR_rpt"/>
</dbReference>
<sequence length="687" mass="76040">MDARLRLVYDFIDNDLYENALFITERLHALDPENASWTHLVSLCCLRLGRVALAAEHSREKGLRGQHLGCSYVFAQACFRQKNYSEGIAALRQAQPLWTDDQALSERFAPDYAAANRLLGKLYKASGDVKSAINCYVAAVETNPFMWDAFTDLCDNGVQLRVGNIFKLRDHTSSKNDHGKLTKAAPSDMNATSTVPKANSLRAGQSFESGLREAMQQPFCVPRNDVPVGDENMDTTEGRPLRSVSGDITMGYSGIAIPSLSKKRQSRYASSSLTMAPQRRSARLLNQTAPATGLTDRSTTESAMARDAFKRLARPRNPIRPAERKTSALNRAANVIRSSAIGAGRDTKATGPASPTPVGKMGHPGRMTSVAAAAAALDQEKLQALMNLLLKLGAGYYHLSQFQPQGCIDALSSLPPEQQMTPWVLSKLARAQYEMMAYGEAKSTFQILRKIAPSWLEDMEVYSTVLWHLKDDVELAFLGHELSDDHYLSPQTWCAVGNSFSLQRCHQEAIKCFRRAGQLEPQLAYSYSLLGHEHFEAEEYGKPPRLSAGHYKLILDIIRRGVNPNNAALLTYIARILEKMGKHRQALSYLRRGTDLEPSDNLGSLIRLQTARLYLRLGQPQDALRDLQLVRQMAPDEPSVHFLLGQAFAMSGPTKRGEALRSYTNALSLDPSNETIKDAITMLGNGH</sequence>
<feature type="region of interest" description="Disordered" evidence="4">
    <location>
        <begin position="341"/>
        <end position="363"/>
    </location>
</feature>
<dbReference type="PANTHER" id="PTHR12558:SF13">
    <property type="entry name" value="CELL DIVISION CYCLE PROTEIN 27 HOMOLOG"/>
    <property type="match status" value="1"/>
</dbReference>
<dbReference type="SUPFAM" id="SSF48452">
    <property type="entry name" value="TPR-like"/>
    <property type="match status" value="2"/>
</dbReference>
<evidence type="ECO:0000256" key="1">
    <source>
        <dbReference type="ARBA" id="ARBA00022803"/>
    </source>
</evidence>
<dbReference type="PROSITE" id="PS50005">
    <property type="entry name" value="TPR"/>
    <property type="match status" value="3"/>
</dbReference>
<accession>A0A9P1HCF8</accession>
<organism evidence="5 6">
    <name type="scientific">Parascedosporium putredinis</name>
    <dbReference type="NCBI Taxonomy" id="1442378"/>
    <lineage>
        <taxon>Eukaryota</taxon>
        <taxon>Fungi</taxon>
        <taxon>Dikarya</taxon>
        <taxon>Ascomycota</taxon>
        <taxon>Pezizomycotina</taxon>
        <taxon>Sordariomycetes</taxon>
        <taxon>Hypocreomycetidae</taxon>
        <taxon>Microascales</taxon>
        <taxon>Microascaceae</taxon>
        <taxon>Parascedosporium</taxon>
    </lineage>
</organism>
<comment type="caution">
    <text evidence="5">The sequence shown here is derived from an EMBL/GenBank/DDBJ whole genome shotgun (WGS) entry which is preliminary data.</text>
</comment>
<name>A0A9P1HCF8_9PEZI</name>
<dbReference type="GO" id="GO:0031145">
    <property type="term" value="P:anaphase-promoting complex-dependent catabolic process"/>
    <property type="evidence" value="ECO:0007669"/>
    <property type="project" value="TreeGrafter"/>
</dbReference>
<keyword evidence="1 3" id="KW-0802">TPR repeat</keyword>
<dbReference type="PANTHER" id="PTHR12558">
    <property type="entry name" value="CELL DIVISION CYCLE 16,23,27"/>
    <property type="match status" value="1"/>
</dbReference>
<dbReference type="InterPro" id="IPR011990">
    <property type="entry name" value="TPR-like_helical_dom_sf"/>
</dbReference>
<dbReference type="Proteomes" id="UP000838763">
    <property type="component" value="Unassembled WGS sequence"/>
</dbReference>
<comment type="similarity">
    <text evidence="2">Belongs to the APC3/CDC27 family.</text>
</comment>
<reference evidence="5" key="1">
    <citation type="submission" date="2022-11" db="EMBL/GenBank/DDBJ databases">
        <authorList>
            <person name="Scott C."/>
            <person name="Bruce N."/>
        </authorList>
    </citation>
    <scope>NUCLEOTIDE SEQUENCE</scope>
</reference>
<dbReference type="GO" id="GO:0007091">
    <property type="term" value="P:metaphase/anaphase transition of mitotic cell cycle"/>
    <property type="evidence" value="ECO:0007669"/>
    <property type="project" value="TreeGrafter"/>
</dbReference>
<gene>
    <name evidence="5" type="ORF">PPNO1_LOCUS9537</name>
</gene>
<dbReference type="Pfam" id="PF13432">
    <property type="entry name" value="TPR_16"/>
    <property type="match status" value="1"/>
</dbReference>
<protein>
    <submittedName>
        <fullName evidence="5">Uncharacterized protein</fullName>
    </submittedName>
</protein>
<feature type="region of interest" description="Disordered" evidence="4">
    <location>
        <begin position="221"/>
        <end position="245"/>
    </location>
</feature>
<feature type="repeat" description="TPR" evidence="3">
    <location>
        <begin position="567"/>
        <end position="600"/>
    </location>
</feature>
<dbReference type="GO" id="GO:0005737">
    <property type="term" value="C:cytoplasm"/>
    <property type="evidence" value="ECO:0007669"/>
    <property type="project" value="TreeGrafter"/>
</dbReference>
<dbReference type="SMART" id="SM00028">
    <property type="entry name" value="TPR"/>
    <property type="match status" value="7"/>
</dbReference>
<feature type="repeat" description="TPR" evidence="3">
    <location>
        <begin position="490"/>
        <end position="523"/>
    </location>
</feature>
<dbReference type="GO" id="GO:0016567">
    <property type="term" value="P:protein ubiquitination"/>
    <property type="evidence" value="ECO:0007669"/>
    <property type="project" value="TreeGrafter"/>
</dbReference>
<evidence type="ECO:0000313" key="5">
    <source>
        <dbReference type="EMBL" id="CAI4219996.1"/>
    </source>
</evidence>
<dbReference type="Gene3D" id="1.25.40.10">
    <property type="entry name" value="Tetratricopeptide repeat domain"/>
    <property type="match status" value="4"/>
</dbReference>
<evidence type="ECO:0000256" key="2">
    <source>
        <dbReference type="ARBA" id="ARBA00038210"/>
    </source>
</evidence>
<dbReference type="OrthoDB" id="329563at2759"/>
<evidence type="ECO:0000256" key="3">
    <source>
        <dbReference type="PROSITE-ProRule" id="PRU00339"/>
    </source>
</evidence>
<feature type="region of interest" description="Disordered" evidence="4">
    <location>
        <begin position="172"/>
        <end position="195"/>
    </location>
</feature>